<comment type="caution">
    <text evidence="3">The sequence shown here is derived from an EMBL/GenBank/DDBJ whole genome shotgun (WGS) entry which is preliminary data.</text>
</comment>
<organism evidence="3 4">
    <name type="scientific">Acinetobacter venetianus</name>
    <dbReference type="NCBI Taxonomy" id="52133"/>
    <lineage>
        <taxon>Bacteria</taxon>
        <taxon>Pseudomonadati</taxon>
        <taxon>Pseudomonadota</taxon>
        <taxon>Gammaproteobacteria</taxon>
        <taxon>Moraxellales</taxon>
        <taxon>Moraxellaceae</taxon>
        <taxon>Acinetobacter</taxon>
    </lineage>
</organism>
<dbReference type="InterPro" id="IPR048126">
    <property type="entry name" value="Toxin_VasX"/>
</dbReference>
<keyword evidence="1" id="KW-0812">Transmembrane</keyword>
<evidence type="ECO:0000259" key="2">
    <source>
        <dbReference type="Pfam" id="PF20249"/>
    </source>
</evidence>
<accession>A0A150HS36</accession>
<dbReference type="Proteomes" id="UP000075544">
    <property type="component" value="Unassembled WGS sequence"/>
</dbReference>
<keyword evidence="1" id="KW-0472">Membrane</keyword>
<dbReference type="CDD" id="cd20707">
    <property type="entry name" value="MIX_III"/>
    <property type="match status" value="1"/>
</dbReference>
<evidence type="ECO:0000313" key="4">
    <source>
        <dbReference type="Proteomes" id="UP000075544"/>
    </source>
</evidence>
<dbReference type="AlphaFoldDB" id="A0A150HS36"/>
<proteinExistence type="predicted"/>
<feature type="transmembrane region" description="Helical" evidence="1">
    <location>
        <begin position="769"/>
        <end position="788"/>
    </location>
</feature>
<feature type="domain" description="Toxin VasX N-terminal region" evidence="2">
    <location>
        <begin position="7"/>
        <end position="163"/>
    </location>
</feature>
<evidence type="ECO:0000256" key="1">
    <source>
        <dbReference type="SAM" id="Phobius"/>
    </source>
</evidence>
<keyword evidence="1" id="KW-1133">Transmembrane helix</keyword>
<dbReference type="NCBIfam" id="NF041559">
    <property type="entry name" value="BTH_I2691_fam"/>
    <property type="match status" value="1"/>
</dbReference>
<dbReference type="RefSeq" id="WP_061525308.1">
    <property type="nucleotide sequence ID" value="NZ_JRHX01000080.1"/>
</dbReference>
<sequence length="832" mass="92246">MASNKGCNVCDKQGLPIFVSRFGFSSNVSNIKPSITIPKNYPKLSGSGMTYEVTPIRKTGYIYVFDELDNSFYYFVKDQFGTFAKKTIGTFLNVETTTKMHEPCKKEMRKLMNGMLITIPKANVSRKIWLAYSAHLWTSRIIQLHKKPAYRAAHMSPVIVGQSKGEFHCPITELSKVKNTNFNSTVTQSLINESERLAKGKGIIVALHDPVALMVDIQVAIEEKGAKFVNQDDVKRAFFSDVTLSALQAGIPQSLTKQSIENRESELKSMQQLRLQRQARFGFDPAQMTEKKFDEQRQKELRGNIESEWAKYAKKFSATERTAKITEIKNNQMAYDKSHIYPLAIMIKLWINFERTISYFKYQFDSKNIDSGVCYAHEATLALGGSCALDPVRIELAKKLKAQKFSDDNFVLNALALNFDVVKSKIIDSFSKLKPAVENPFRDIPWDALFSAFSDSLEKNVSNTTGIHLDKLGATIALTFGPLFNMLCQGLLKATQGGIAVLSMAMMYNLKLRVLDVRGVRTKKMARAVAGRMISLSQQQGGSSAAYLQRHRAALEVQLKYRIDDLVNETGLSKAQLKKELVVVESIFKKGVSVSDFAKSLESETSIQKWNDDWKNTMQTRVSGVGASVKSSFAIGSSALIGAFQGWVLTKLYDDAFGDTTMKNDETENRIRFGLGVSAIGAAIATTIEKSLGVYRTPNTNIISLQRNVGLVARLLGGIAGFGVAIIDGYAGYNAYQEGNRSLSYLYGANMIIGASLAVLAISSVSIPMLGWIIAIGAGLMILISIGISKLKDNALQDWVERCSFGTLSKERYGTYNLMQSEFEKAMKAIAK</sequence>
<reference evidence="3 4" key="1">
    <citation type="journal article" date="2016" name="Sci. Rep.">
        <title>Genomic and phenotypic characterization of the species Acinetobacter venetianus.</title>
        <authorList>
            <person name="Fondi M."/>
            <person name="Maida I."/>
            <person name="Perrin E."/>
            <person name="Orlandini V."/>
            <person name="La Torre L."/>
            <person name="Bosi E."/>
            <person name="Negroni A."/>
            <person name="Zanaroli G."/>
            <person name="Fava F."/>
            <person name="Decorosi F."/>
            <person name="Giovannetti L."/>
            <person name="Viti C."/>
            <person name="Vaneechoutte M."/>
            <person name="Dijkshoorn L."/>
            <person name="Fani R."/>
        </authorList>
    </citation>
    <scope>NUCLEOTIDE SEQUENCE [LARGE SCALE GENOMIC DNA]</scope>
    <source>
        <strain evidence="3 4">LUH13518</strain>
    </source>
</reference>
<gene>
    <name evidence="3" type="ORF">AVENLUH13518_02651</name>
</gene>
<dbReference type="InterPro" id="IPR046864">
    <property type="entry name" value="VasX_N"/>
</dbReference>
<feature type="transmembrane region" description="Helical" evidence="1">
    <location>
        <begin position="711"/>
        <end position="733"/>
    </location>
</feature>
<name>A0A150HS36_9GAMM</name>
<dbReference type="EMBL" id="JRHX01000080">
    <property type="protein sequence ID" value="KXZ69166.1"/>
    <property type="molecule type" value="Genomic_DNA"/>
</dbReference>
<dbReference type="PATRIC" id="fig|52133.19.peg.2686"/>
<dbReference type="Pfam" id="PF20249">
    <property type="entry name" value="VasX_N"/>
    <property type="match status" value="1"/>
</dbReference>
<feature type="transmembrane region" description="Helical" evidence="1">
    <location>
        <begin position="745"/>
        <end position="763"/>
    </location>
</feature>
<protein>
    <recommendedName>
        <fullName evidence="2">Toxin VasX N-terminal region domain-containing protein</fullName>
    </recommendedName>
</protein>
<evidence type="ECO:0000313" key="3">
    <source>
        <dbReference type="EMBL" id="KXZ69166.1"/>
    </source>
</evidence>